<keyword evidence="2" id="KW-0812">Transmembrane</keyword>
<keyword evidence="4" id="KW-1185">Reference proteome</keyword>
<evidence type="ECO:0000256" key="2">
    <source>
        <dbReference type="SAM" id="Phobius"/>
    </source>
</evidence>
<keyword evidence="2" id="KW-0472">Membrane</keyword>
<reference evidence="3 4" key="1">
    <citation type="submission" date="2020-01" db="EMBL/GenBank/DDBJ databases">
        <authorList>
            <person name="Lee S.D."/>
        </authorList>
    </citation>
    <scope>NUCLEOTIDE SEQUENCE [LARGE SCALE GENOMIC DNA]</scope>
    <source>
        <strain evidence="3 4">SAP-35</strain>
    </source>
</reference>
<reference evidence="4" key="2">
    <citation type="submission" date="2023-07" db="EMBL/GenBank/DDBJ databases">
        <title>Duganella aceri sp. nov., isolated from tree sap.</title>
        <authorList>
            <person name="Kim I.S."/>
        </authorList>
    </citation>
    <scope>NUCLEOTIDE SEQUENCE [LARGE SCALE GENOMIC DNA]</scope>
    <source>
        <strain evidence="4">SAP-35</strain>
    </source>
</reference>
<proteinExistence type="predicted"/>
<feature type="transmembrane region" description="Helical" evidence="2">
    <location>
        <begin position="45"/>
        <end position="62"/>
    </location>
</feature>
<sequence length="112" mass="13280">MSYKKMKLIRGLMLLAGAAVLGAMVMWLWNWIMPGLLTGAMTIDYWRALGLLLLCRILFGGFRGHGHHGSWQEKREHWQRWQAMTPEERQQFHKQRAANWCRPRNTEEKQDD</sequence>
<protein>
    <recommendedName>
        <fullName evidence="5">DUF3106 domain-containing protein</fullName>
    </recommendedName>
</protein>
<keyword evidence="2" id="KW-1133">Transmembrane helix</keyword>
<dbReference type="Proteomes" id="UP000666369">
    <property type="component" value="Unassembled WGS sequence"/>
</dbReference>
<accession>A0ABX0FH96</accession>
<evidence type="ECO:0000256" key="1">
    <source>
        <dbReference type="SAM" id="MobiDB-lite"/>
    </source>
</evidence>
<comment type="caution">
    <text evidence="3">The sequence shown here is derived from an EMBL/GenBank/DDBJ whole genome shotgun (WGS) entry which is preliminary data.</text>
</comment>
<feature type="transmembrane region" description="Helical" evidence="2">
    <location>
        <begin position="12"/>
        <end position="33"/>
    </location>
</feature>
<dbReference type="EMBL" id="JAADJT010000002">
    <property type="protein sequence ID" value="NGZ83888.1"/>
    <property type="molecule type" value="Genomic_DNA"/>
</dbReference>
<evidence type="ECO:0008006" key="5">
    <source>
        <dbReference type="Google" id="ProtNLM"/>
    </source>
</evidence>
<name>A0ABX0FH96_9BURK</name>
<evidence type="ECO:0000313" key="4">
    <source>
        <dbReference type="Proteomes" id="UP000666369"/>
    </source>
</evidence>
<feature type="region of interest" description="Disordered" evidence="1">
    <location>
        <begin position="90"/>
        <end position="112"/>
    </location>
</feature>
<gene>
    <name evidence="3" type="ORF">GW587_06410</name>
</gene>
<evidence type="ECO:0000313" key="3">
    <source>
        <dbReference type="EMBL" id="NGZ83888.1"/>
    </source>
</evidence>
<organism evidence="3 4">
    <name type="scientific">Duganella aceris</name>
    <dbReference type="NCBI Taxonomy" id="2703883"/>
    <lineage>
        <taxon>Bacteria</taxon>
        <taxon>Pseudomonadati</taxon>
        <taxon>Pseudomonadota</taxon>
        <taxon>Betaproteobacteria</taxon>
        <taxon>Burkholderiales</taxon>
        <taxon>Oxalobacteraceae</taxon>
        <taxon>Telluria group</taxon>
        <taxon>Duganella</taxon>
    </lineage>
</organism>